<dbReference type="Gene3D" id="1.25.40.10">
    <property type="entry name" value="Tetratricopeptide repeat domain"/>
    <property type="match status" value="2"/>
</dbReference>
<feature type="compositionally biased region" description="Basic and acidic residues" evidence="4">
    <location>
        <begin position="1369"/>
        <end position="1409"/>
    </location>
</feature>
<dbReference type="PANTHER" id="PTHR15502:SF7">
    <property type="entry name" value="CALCINEURIN-BINDING PROTEIN CABIN-1"/>
    <property type="match status" value="1"/>
</dbReference>
<feature type="region of interest" description="Disordered" evidence="4">
    <location>
        <begin position="2884"/>
        <end position="2994"/>
    </location>
</feature>
<organism evidence="5 6">
    <name type="scientific">Penaeus vannamei</name>
    <name type="common">Whiteleg shrimp</name>
    <name type="synonym">Litopenaeus vannamei</name>
    <dbReference type="NCBI Taxonomy" id="6689"/>
    <lineage>
        <taxon>Eukaryota</taxon>
        <taxon>Metazoa</taxon>
        <taxon>Ecdysozoa</taxon>
        <taxon>Arthropoda</taxon>
        <taxon>Crustacea</taxon>
        <taxon>Multicrustacea</taxon>
        <taxon>Malacostraca</taxon>
        <taxon>Eumalacostraca</taxon>
        <taxon>Eucarida</taxon>
        <taxon>Decapoda</taxon>
        <taxon>Dendrobranchiata</taxon>
        <taxon>Penaeoidea</taxon>
        <taxon>Penaeidae</taxon>
        <taxon>Penaeus</taxon>
    </lineage>
</organism>
<feature type="compositionally biased region" description="Basic and acidic residues" evidence="4">
    <location>
        <begin position="939"/>
        <end position="950"/>
    </location>
</feature>
<feature type="compositionally biased region" description="Polar residues" evidence="4">
    <location>
        <begin position="1185"/>
        <end position="1194"/>
    </location>
</feature>
<feature type="region of interest" description="Disordered" evidence="4">
    <location>
        <begin position="2428"/>
        <end position="2476"/>
    </location>
</feature>
<comment type="caution">
    <text evidence="5">The sequence shown here is derived from an EMBL/GenBank/DDBJ whole genome shotgun (WGS) entry which is preliminary data.</text>
</comment>
<feature type="compositionally biased region" description="Basic and acidic residues" evidence="4">
    <location>
        <begin position="1337"/>
        <end position="1346"/>
    </location>
</feature>
<feature type="region of interest" description="Disordered" evidence="4">
    <location>
        <begin position="3010"/>
        <end position="3047"/>
    </location>
</feature>
<feature type="compositionally biased region" description="Polar residues" evidence="4">
    <location>
        <begin position="1236"/>
        <end position="1302"/>
    </location>
</feature>
<feature type="compositionally biased region" description="Low complexity" evidence="4">
    <location>
        <begin position="3147"/>
        <end position="3158"/>
    </location>
</feature>
<feature type="compositionally biased region" description="Acidic residues" evidence="4">
    <location>
        <begin position="951"/>
        <end position="1020"/>
    </location>
</feature>
<keyword evidence="6" id="KW-1185">Reference proteome</keyword>
<feature type="compositionally biased region" description="Pro residues" evidence="4">
    <location>
        <begin position="3285"/>
        <end position="3327"/>
    </location>
</feature>
<feature type="compositionally biased region" description="Acidic residues" evidence="4">
    <location>
        <begin position="926"/>
        <end position="938"/>
    </location>
</feature>
<feature type="region of interest" description="Disordered" evidence="4">
    <location>
        <begin position="3147"/>
        <end position="3173"/>
    </location>
</feature>
<evidence type="ECO:0000256" key="3">
    <source>
        <dbReference type="PROSITE-ProRule" id="PRU00339"/>
    </source>
</evidence>
<evidence type="ECO:0000256" key="4">
    <source>
        <dbReference type="SAM" id="MobiDB-lite"/>
    </source>
</evidence>
<proteinExistence type="predicted"/>
<dbReference type="STRING" id="6689.A0A3R7QIB3"/>
<feature type="compositionally biased region" description="Acidic residues" evidence="4">
    <location>
        <begin position="806"/>
        <end position="834"/>
    </location>
</feature>
<feature type="region of interest" description="Disordered" evidence="4">
    <location>
        <begin position="3072"/>
        <end position="3127"/>
    </location>
</feature>
<feature type="compositionally biased region" description="Pro residues" evidence="4">
    <location>
        <begin position="3245"/>
        <end position="3270"/>
    </location>
</feature>
<feature type="compositionally biased region" description="Basic and acidic residues" evidence="4">
    <location>
        <begin position="2364"/>
        <end position="2389"/>
    </location>
</feature>
<name>A0A3R7QIB3_PENVA</name>
<feature type="compositionally biased region" description="Basic and acidic residues" evidence="4">
    <location>
        <begin position="2450"/>
        <end position="2476"/>
    </location>
</feature>
<evidence type="ECO:0000256" key="1">
    <source>
        <dbReference type="ARBA" id="ARBA00004123"/>
    </source>
</evidence>
<reference evidence="5 6" key="1">
    <citation type="submission" date="2018-04" db="EMBL/GenBank/DDBJ databases">
        <authorList>
            <person name="Zhang X."/>
            <person name="Yuan J."/>
            <person name="Li F."/>
            <person name="Xiang J."/>
        </authorList>
    </citation>
    <scope>NUCLEOTIDE SEQUENCE [LARGE SCALE GENOMIC DNA]</scope>
    <source>
        <tissue evidence="5">Muscle</tissue>
    </source>
</reference>
<feature type="compositionally biased region" description="Polar residues" evidence="4">
    <location>
        <begin position="3097"/>
        <end position="3106"/>
    </location>
</feature>
<feature type="compositionally biased region" description="Polar residues" evidence="4">
    <location>
        <begin position="1216"/>
        <end position="1227"/>
    </location>
</feature>
<feature type="compositionally biased region" description="Acidic residues" evidence="4">
    <location>
        <begin position="615"/>
        <end position="625"/>
    </location>
</feature>
<feature type="compositionally biased region" description="Basic and acidic residues" evidence="4">
    <location>
        <begin position="1886"/>
        <end position="1910"/>
    </location>
</feature>
<evidence type="ECO:0000256" key="2">
    <source>
        <dbReference type="ARBA" id="ARBA00023242"/>
    </source>
</evidence>
<feature type="region of interest" description="Disordered" evidence="4">
    <location>
        <begin position="2745"/>
        <end position="2783"/>
    </location>
</feature>
<dbReference type="GO" id="GO:0006325">
    <property type="term" value="P:chromatin organization"/>
    <property type="evidence" value="ECO:0007669"/>
    <property type="project" value="InterPro"/>
</dbReference>
<feature type="repeat" description="TPR" evidence="3">
    <location>
        <begin position="120"/>
        <end position="153"/>
    </location>
</feature>
<feature type="region of interest" description="Disordered" evidence="4">
    <location>
        <begin position="3214"/>
        <end position="3348"/>
    </location>
</feature>
<feature type="compositionally biased region" description="Polar residues" evidence="4">
    <location>
        <begin position="2958"/>
        <end position="2968"/>
    </location>
</feature>
<feature type="compositionally biased region" description="Basic and acidic residues" evidence="4">
    <location>
        <begin position="855"/>
        <end position="864"/>
    </location>
</feature>
<feature type="compositionally biased region" description="Polar residues" evidence="4">
    <location>
        <begin position="3072"/>
        <end position="3089"/>
    </location>
</feature>
<dbReference type="PANTHER" id="PTHR15502">
    <property type="entry name" value="CALCINEURIN-BINDING PROTEIN CABIN 1-RELATED"/>
    <property type="match status" value="1"/>
</dbReference>
<dbReference type="SMART" id="SM00028">
    <property type="entry name" value="TPR"/>
    <property type="match status" value="3"/>
</dbReference>
<feature type="compositionally biased region" description="Polar residues" evidence="4">
    <location>
        <begin position="835"/>
        <end position="854"/>
    </location>
</feature>
<sequence length="3348" mass="374256">MTRIAALNDWSLGSSEEEEVGPTREVLEAEAAKCYNDAVRYLAHGQLDQAQEQFLRVINNPYIEKACWPEGIEPGGVLPQDLALKYSCLKNLGNLATRKGEHQQAVDYYLEAVRLDHTEVTLWQRLGAAAIKIKDFELALVAFQEGLTVNQKHWPCLDQLLSVLFILQMYMDCLGLIINALQRDPGYIKAHAFKDRIFELQPSLQEDVKHFFSNSSLLFKTVEYDKEKGDKFIATCESLRPPNKTPRPPSPLQLQMLRKPLPKLSWENLAQSLITTYDELIEANPMEFAAKIDLFEALKRKDDQPEDDQEMEIENGKFAEEVDGIEKICNGEDNENKEGSENSERKKLANEDEKSEAGRDEKSNPVTKGTDGSQSSPPRISSRRQTIELGESQDSFRVSEKRRSVDSDTFSKSEDELKLNEDGQEKEAKTGDRTEEATGVVKLEVNANKENKDFVEDCVPSKTSVKKSSISGVKEEHKESPQDGVKKENSESERTDLVDSSQHSRSRKHSEVENEFEGFEESKENVKKEMDSSEAKTQVLDAQKMCNEKLQESLNKADYDMQKERKASSAAFQETDNTNEKFPEREERREEVEEKAPLDAEKNGQNREEKGEPPQTEEEEEEDRDDMQKQANQDGKSMDMLEDMENLNHEKDGTSQNEGIELDNANGICDEEGLLDRTTLEEEVGMEEQGEEIGDDGAIENVEMYHEEEEGLDESEMEHGVTETEAAVNALKGIMALQPTEILGLPEPDFVYDTEYVEYFDGGVYEEDEELDQEGIDHEENMCEDEAMEQEGMEQEEHHEAHDMQGDVDQEGIDHEEEEAIEQDGMDQVQEESQGDQNIQQGQEVVSEEVSTGQDDNHENHEGQADIDQECVEHQEAVGNEECDQEEDIEEDIVEDGSHEDNVEQEEDIEQMEGTDQEDEIHGQEECNEQAGEEEVHDQEEHQDQEGEEVHDQEDEEEEEEENEQEEPAPAEEDLEMQEEANEEYDGNEKNEETEDGEMEEEEAAEEEPGNESQEGEIVAEAEKEKEKDDVEDEKEEDPVRKIEDENKNSEESMENQEEQLKEKTDKENKVSDMEKAQAYTTDENTASETDKAGEVRTPRSTASGRKPRRPKRGLERELEQLDYWGRRLERDAKRRRRTISSKLLGSVEEAEYLTWADLLRSFIPNSLLTTNPDAKRKTGPDAQPVSNSSSQDSKFLVPSVEQSQNSKSVPMANHLASSASVSQPSFNKEAEVKTDMSSAPTKVQGETQKTDTSSASAKVQGETQKTDTNSAPAKVQGETQKTDTSSAPTKVQGDSGSSKTLSADAVNSEGEDKKEVSASSSPQEPEKSLTPVVKSTTEEPKKEGAEIAELSSSSLKAQEGDEGNLLEDSGKKTKDVADAEDRKDSGKKTKDVADAEDRRLSVDDKEDKETDMEVIEDSLATVKKNRKEKIFSSSTEEAQVEAFMLYYEENGGILHLLQQFMLVLLKRYEHKWPAAAAKMYTEIYPRVRNHVFHIPALSMKEDCRQLYQDSMISLTHWELMVSLYQASKLNTPVKDQSTLPNPFVDSPEHLEDDMLHLTLMLGRGDVWMEETPQFHTRLRWLQAQLRLCSGKSEDAAIYMELLLSDLERLSDNGEEYVVQRTCVMDDQSVVCNSEVKRHLNLLQRSQMLEQVVDNYTDGRYRVVADLLIAIFHEPLPKARPGVTLPTRQTQLVILIDSLFKLNDQKGVITWGSHALTEALKRFNRAEAEEEKNRWAKTLMKITERSYTTITKNAGVVEEVAHENITQMVSTLTLMLVIQLEKPQSAEDLPFDTLTPWILLHRILTYEERRQEKISKTKDPKGVLDKKAEESARKETSSDKDSKEEKTNDEQMEVDITGSEGSSEKSGQKSNESSKPLDASSEVQEESDKSEVAAETKIEGVNEESAKVEETSSTAKGPIGPYPSSLFLITAHDELGKHSWCCADDGVFLLYCLDVLIEELNRPIEGQHRQLLHHALEQVSFCLYSHPSKKSKHKHLRDHGVPQIALCWERALQLYHYYVPKELPTFQSSQIPSITDDVAALFKRIIALLPDEDKPENQTEAVEAYICGGNQECDFVPFKPSTDIVDCYYLLGDYYFKNKEWTNAIKYYKLDVSINVDRLDSWAPLGLAMKAMLETQLNSCEVIQDEEEFFSLAQQAVQCLKQALKLDEYHTNLWVEFGGLVYMVHSHASRLLKQDLNPDISLETFEMLEKLKGDMLNEAERCFTQALNIQEEGWDDDSLPDERWLHCYMLGKISEKQGKAPQTILQKYLEASKHLHQIQAKYPVKINYNSPQEYSVEALEMYYRAHAYMLKYLLQREGKPVDEGVIKYFIKVLDELANGPFASCQEKKKSSDDVNVTVVEGEAGQDKAKEPAAMEASDKEGESRKRPLEEDGSANEPPAKKMLSGQESEEVRSVIKEVVNDIISDAAAKSDDAKKEDESKKEGAVNGQDGNKDSKEAPEKTATENGEVKATKPKDMKESDDEILVVEEKVIEKKDHLTVISRCLAALKLCLSRFPQHYKALYRLAQYYHTSKFHKDSGRARNYLLGCEFWQRVGYMPVNGLFNERKVWIQQPKNSNLFHGIWRIPNDEVDRPGSFAAHMYRCVSITLDILPQMKDFFTILEIALALKNSPDKDKKYLRDNERELLSEHATQVGLQAMKDKYKVLFQGASPVHGNRRMAFLLDVYRGYKQISKHLQGSEPHLAKMLSEAYVAYRGLKADGRANILREAESFCNRNQYLQHRVPTTAVAGQASRGDATGTPMISRRGRPPGTGRGRGRGRGSFYSSRQSGDLLAVQQAYKIYESLIHAQTLLNNKDLDRASAYTYQKQLEHYQTQLLKYLHIPSVSQYFQASLQGLGTAAAKLPPPPKGTARAATTAAAQLLPTMKERTGQPSQSGATKPSLSALAQRSHAHGISITSVSASKQSTSPGKLLKPNMSVTVSPAKSACPPALQGRGDISVVSVSRPQSNNRTTTTTTSPRVSASGTVTVTQSSTDSRSITTTINTKSITTTTVGSVPKLPAGTTLTRPGDSTPPKGSAPRPQLQAQARPVKNVSDVLDSLPGSMRKMAAEILSSSGTSVTRATVPTGTQIRTSPDKASRPSVTKETTITPAPRVKSQGRGPGPQAKNPSSFLGAYQASLGIAGSKMSGAARAPASTATPSSVTLESARRAQPSQAAGKARITQLNSSQLMHLAYGGAGRGAASDNISDLIREIAKNQQPVGGHGRAQAVTVQRAQGVALQRPQTLPTQRPPQPRPLPQARPAPPQARPAPPQARPALPQARPAAPQARPVPPQARPVPPQARPVPPQARPAPQVRAPPPKQLQKPSPPKPTQFKPGQGGAAAGSDDIITLD</sequence>
<feature type="region of interest" description="Disordered" evidence="4">
    <location>
        <begin position="786"/>
        <end position="1136"/>
    </location>
</feature>
<feature type="compositionally biased region" description="Basic and acidic residues" evidence="4">
    <location>
        <begin position="1113"/>
        <end position="1133"/>
    </location>
</feature>
<feature type="compositionally biased region" description="Basic and acidic residues" evidence="4">
    <location>
        <begin position="1038"/>
        <end position="1051"/>
    </location>
</feature>
<comment type="subcellular location">
    <subcellularLocation>
        <location evidence="1">Nucleus</location>
    </subcellularLocation>
</comment>
<feature type="region of interest" description="Disordered" evidence="4">
    <location>
        <begin position="2344"/>
        <end position="2408"/>
    </location>
</feature>
<feature type="compositionally biased region" description="Polar residues" evidence="4">
    <location>
        <begin position="2888"/>
        <end position="2904"/>
    </location>
</feature>
<evidence type="ECO:0000313" key="5">
    <source>
        <dbReference type="EMBL" id="ROT79823.1"/>
    </source>
</evidence>
<keyword evidence="2" id="KW-0539">Nucleus</keyword>
<gene>
    <name evidence="5" type="ORF">C7M84_001447</name>
</gene>
<feature type="repeat" description="TPR" evidence="3">
    <location>
        <begin position="86"/>
        <end position="119"/>
    </location>
</feature>
<feature type="compositionally biased region" description="Acidic residues" evidence="4">
    <location>
        <begin position="903"/>
        <end position="919"/>
    </location>
</feature>
<feature type="compositionally biased region" description="Basic and acidic residues" evidence="4">
    <location>
        <begin position="795"/>
        <end position="805"/>
    </location>
</feature>
<dbReference type="EMBL" id="QCYY01001185">
    <property type="protein sequence ID" value="ROT79823.1"/>
    <property type="molecule type" value="Genomic_DNA"/>
</dbReference>
<dbReference type="InterPro" id="IPR019734">
    <property type="entry name" value="TPR_rpt"/>
</dbReference>
<evidence type="ECO:0000313" key="6">
    <source>
        <dbReference type="Proteomes" id="UP000283509"/>
    </source>
</evidence>
<feature type="compositionally biased region" description="Polar residues" evidence="4">
    <location>
        <begin position="1079"/>
        <end position="1088"/>
    </location>
</feature>
<feature type="compositionally biased region" description="Basic and acidic residues" evidence="4">
    <location>
        <begin position="314"/>
        <end position="363"/>
    </location>
</feature>
<feature type="compositionally biased region" description="Low complexity" evidence="4">
    <location>
        <begin position="3271"/>
        <end position="3284"/>
    </location>
</feature>
<feature type="region of interest" description="Disordered" evidence="4">
    <location>
        <begin position="1169"/>
        <end position="1412"/>
    </location>
</feature>
<feature type="compositionally biased region" description="Basic and acidic residues" evidence="4">
    <location>
        <begin position="578"/>
        <end position="612"/>
    </location>
</feature>
<dbReference type="PROSITE" id="PS50005">
    <property type="entry name" value="TPR"/>
    <property type="match status" value="2"/>
</dbReference>
<dbReference type="InterPro" id="IPR033053">
    <property type="entry name" value="Hir3/CABIN1"/>
</dbReference>
<accession>A0A3R7QIB3</accession>
<feature type="region of interest" description="Disordered" evidence="4">
    <location>
        <begin position="301"/>
        <end position="668"/>
    </location>
</feature>
<feature type="compositionally biased region" description="Basic and acidic residues" evidence="4">
    <location>
        <begin position="520"/>
        <end position="534"/>
    </location>
</feature>
<reference evidence="5 6" key="2">
    <citation type="submission" date="2019-01" db="EMBL/GenBank/DDBJ databases">
        <title>The decoding of complex shrimp genome reveals the adaptation for benthos swimmer, frequently molting mechanism and breeding impact on genome.</title>
        <authorList>
            <person name="Sun Y."/>
            <person name="Gao Y."/>
            <person name="Yu Y."/>
        </authorList>
    </citation>
    <scope>NUCLEOTIDE SEQUENCE [LARGE SCALE GENOMIC DNA]</scope>
    <source>
        <tissue evidence="5">Muscle</tissue>
    </source>
</reference>
<feature type="compositionally biased region" description="Basic and acidic residues" evidence="4">
    <location>
        <begin position="1811"/>
        <end position="1849"/>
    </location>
</feature>
<feature type="compositionally biased region" description="Polar residues" evidence="4">
    <location>
        <begin position="2975"/>
        <end position="2986"/>
    </location>
</feature>
<feature type="compositionally biased region" description="Acidic residues" evidence="4">
    <location>
        <begin position="879"/>
        <end position="895"/>
    </location>
</feature>
<dbReference type="GO" id="GO:0031491">
    <property type="term" value="F:nucleosome binding"/>
    <property type="evidence" value="ECO:0007669"/>
    <property type="project" value="TreeGrafter"/>
</dbReference>
<protein>
    <submittedName>
        <fullName evidence="5">Putative calcineurin-binding protein cabin-1 isoform X8</fullName>
    </submittedName>
</protein>
<dbReference type="GO" id="GO:0005634">
    <property type="term" value="C:nucleus"/>
    <property type="evidence" value="ECO:0007669"/>
    <property type="project" value="UniProtKB-SubCell"/>
</dbReference>
<dbReference type="Proteomes" id="UP000283509">
    <property type="component" value="Unassembled WGS sequence"/>
</dbReference>
<feature type="region of interest" description="Disordered" evidence="4">
    <location>
        <begin position="1811"/>
        <end position="1917"/>
    </location>
</feature>
<feature type="compositionally biased region" description="Basic and acidic residues" evidence="4">
    <location>
        <begin position="397"/>
        <end position="436"/>
    </location>
</feature>
<feature type="compositionally biased region" description="Basic and acidic residues" evidence="4">
    <location>
        <begin position="2428"/>
        <end position="2443"/>
    </location>
</feature>
<feature type="compositionally biased region" description="Basic and acidic residues" evidence="4">
    <location>
        <begin position="1089"/>
        <end position="1098"/>
    </location>
</feature>
<feature type="compositionally biased region" description="Polar residues" evidence="4">
    <location>
        <begin position="2913"/>
        <end position="2926"/>
    </location>
</feature>
<dbReference type="InterPro" id="IPR011990">
    <property type="entry name" value="TPR-like_helical_dom_sf"/>
</dbReference>
<dbReference type="SUPFAM" id="SSF48452">
    <property type="entry name" value="TPR-like"/>
    <property type="match status" value="2"/>
</dbReference>
<feature type="compositionally biased region" description="Acidic residues" evidence="4">
    <location>
        <begin position="304"/>
        <end position="313"/>
    </location>
</feature>
<keyword evidence="3" id="KW-0802">TPR repeat</keyword>
<feature type="compositionally biased region" description="Basic and acidic residues" evidence="4">
    <location>
        <begin position="473"/>
        <end position="497"/>
    </location>
</feature>
<feature type="compositionally biased region" description="Low complexity" evidence="4">
    <location>
        <begin position="373"/>
        <end position="384"/>
    </location>
</feature>
<feature type="compositionally biased region" description="Basic and acidic residues" evidence="4">
    <location>
        <begin position="546"/>
        <end position="567"/>
    </location>
</feature>
<feature type="compositionally biased region" description="Basic and acidic residues" evidence="4">
    <location>
        <begin position="1059"/>
        <end position="1076"/>
    </location>
</feature>
<feature type="compositionally biased region" description="Polar residues" evidence="4">
    <location>
        <begin position="461"/>
        <end position="471"/>
    </location>
</feature>